<sequence length="63" mass="7523">MKISEMNNCIEKMRECYKFDDNKTEIRLVNVISHDDKCVYIGTRDENGTKIEMTRYADELNKE</sequence>
<reference evidence="1" key="1">
    <citation type="journal article" date="2021" name="Proc. Natl. Acad. Sci. U.S.A.">
        <title>A Catalog of Tens of Thousands of Viruses from Human Metagenomes Reveals Hidden Associations with Chronic Diseases.</title>
        <authorList>
            <person name="Tisza M.J."/>
            <person name="Buck C.B."/>
        </authorList>
    </citation>
    <scope>NUCLEOTIDE SEQUENCE</scope>
    <source>
        <strain evidence="1">CtGDt6</strain>
    </source>
</reference>
<name>A0A8S5U8A1_9CAUD</name>
<accession>A0A8S5U8A1</accession>
<evidence type="ECO:0000313" key="1">
    <source>
        <dbReference type="EMBL" id="DAF90622.1"/>
    </source>
</evidence>
<dbReference type="EMBL" id="BK016032">
    <property type="protein sequence ID" value="DAF90622.1"/>
    <property type="molecule type" value="Genomic_DNA"/>
</dbReference>
<protein>
    <submittedName>
        <fullName evidence="1">Uncharacterized protein</fullName>
    </submittedName>
</protein>
<organism evidence="1">
    <name type="scientific">Siphoviridae sp. ctGDt6</name>
    <dbReference type="NCBI Taxonomy" id="2825408"/>
    <lineage>
        <taxon>Viruses</taxon>
        <taxon>Duplodnaviria</taxon>
        <taxon>Heunggongvirae</taxon>
        <taxon>Uroviricota</taxon>
        <taxon>Caudoviricetes</taxon>
    </lineage>
</organism>
<proteinExistence type="predicted"/>